<accession>A0A9N6YK94</accession>
<keyword evidence="5 16" id="KW-0812">Transmembrane</keyword>
<keyword evidence="13" id="KW-0325">Glycoprotein</keyword>
<sequence length="603" mass="66922">MESPSNTYYKQPDIATISYINSLGGGVREKVRNSDGNQKWAFYIGLVACSLVIVAISLSGHSLQLMNNMGSDLQSINNRMMIDFSAIKTTISQEILPTLTTISNSFGLSLSRGLSELRQSIITLSIQNSDSIRKFTDDVRIFLERFKRSVLSQNITDGLGLETTNQPVITPYYTNVDYYMLWDRGLSPCSQQVLLKANSYQFTDAEIGLSANSPARVCQEAPVLALGVNTYALSFTISDFPCGPAAPTMHYIEVGTLTERRQGVPHLTRKASKVFGPRPSRTSCSIVLINNGALFICNRKHTLSSNPGTADKKIEILNLHQNGEFKNLTFTFSSQQLDLTVKDIVMAGGSGFIFQEVVYVPVLIAQIPNKNIHFNCTGYYKGCSSTSQDTCDEAGRLMNNQDGSVMMGILSLEINNQLLRNSSVYIIPPNLYPYGKNFDLYFSNIDRTIWVITDNGGWDGVSTVIQFGLANNQVKFRSIITGLNTPFSRGCRHALHCPKSCTYGEGMIPFVISKIGENLFITGVHENIEGNGRSMLLTTLYPGKYNLTQQIFDLSTRLHRGTTKCTLVSGVLWCVVLVETRLLRTNTSPMQIAYLVYKVEYEC</sequence>
<protein>
    <submittedName>
        <fullName evidence="17">Hemagglutinin glycoprotein</fullName>
    </submittedName>
</protein>
<reference evidence="17" key="2">
    <citation type="submission" date="2022-03" db="EMBL/GenBank/DDBJ databases">
        <authorList>
            <person name="Debat H.J."/>
        </authorList>
    </citation>
    <scope>NUCLEOTIDE SEQUENCE</scope>
    <source>
        <strain evidence="17">GD1411</strain>
    </source>
</reference>
<evidence type="ECO:0000256" key="11">
    <source>
        <dbReference type="ARBA" id="ARBA00022989"/>
    </source>
</evidence>
<evidence type="ECO:0000256" key="9">
    <source>
        <dbReference type="ARBA" id="ARBA00022879"/>
    </source>
</evidence>
<evidence type="ECO:0000256" key="7">
    <source>
        <dbReference type="ARBA" id="ARBA00022844"/>
    </source>
</evidence>
<reference evidence="17" key="1">
    <citation type="journal article" date="2022" name="Viruses">
        <title>A South American Mouse Morbillivirus Provides Insight into a Clade of Rodent-Borne Morbilliviruses.</title>
        <authorList>
            <person name="Debat H.J."/>
        </authorList>
    </citation>
    <scope>NUCLEOTIDE SEQUENCE</scope>
    <source>
        <strain evidence="17">GD1411</strain>
    </source>
</reference>
<proteinExistence type="inferred from homology"/>
<comment type="similarity">
    <text evidence="15">Belongs to the paramyxoviruses hemagglutinin-neuraminidase family.</text>
</comment>
<keyword evidence="12 16" id="KW-0472">Membrane</keyword>
<keyword evidence="10" id="KW-0735">Signal-anchor</keyword>
<comment type="subcellular location">
    <subcellularLocation>
        <location evidence="2">Host membrane</location>
        <topology evidence="2">Single-pass type II membrane protein</topology>
    </subcellularLocation>
    <subcellularLocation>
        <location evidence="1">Virion membrane</location>
        <topology evidence="1">Single-pass type II membrane protein</topology>
    </subcellularLocation>
</comment>
<name>A0A9N6YK94_9MONO</name>
<dbReference type="Pfam" id="PF00423">
    <property type="entry name" value="HN"/>
    <property type="match status" value="1"/>
</dbReference>
<evidence type="ECO:0000256" key="14">
    <source>
        <dbReference type="ARBA" id="ARBA00023296"/>
    </source>
</evidence>
<evidence type="ECO:0000256" key="6">
    <source>
        <dbReference type="ARBA" id="ARBA00022804"/>
    </source>
</evidence>
<dbReference type="GO" id="GO:0046718">
    <property type="term" value="P:symbiont entry into host cell"/>
    <property type="evidence" value="ECO:0007669"/>
    <property type="project" value="UniProtKB-KW"/>
</dbReference>
<dbReference type="InterPro" id="IPR036278">
    <property type="entry name" value="Sialidase_sf"/>
</dbReference>
<keyword evidence="14" id="KW-1160">Virus entry into host cell</keyword>
<dbReference type="Gene3D" id="2.120.10.10">
    <property type="match status" value="1"/>
</dbReference>
<evidence type="ECO:0000256" key="13">
    <source>
        <dbReference type="ARBA" id="ARBA00023180"/>
    </source>
</evidence>
<dbReference type="GO" id="GO:0055036">
    <property type="term" value="C:virion membrane"/>
    <property type="evidence" value="ECO:0007669"/>
    <property type="project" value="UniProtKB-SubCell"/>
</dbReference>
<evidence type="ECO:0000256" key="5">
    <source>
        <dbReference type="ARBA" id="ARBA00022692"/>
    </source>
</evidence>
<keyword evidence="4" id="KW-0945">Host-virus interaction</keyword>
<dbReference type="GO" id="GO:0033644">
    <property type="term" value="C:host cell membrane"/>
    <property type="evidence" value="ECO:0007669"/>
    <property type="project" value="UniProtKB-SubCell"/>
</dbReference>
<keyword evidence="7" id="KW-0946">Virion</keyword>
<evidence type="ECO:0000256" key="2">
    <source>
        <dbReference type="ARBA" id="ARBA00004597"/>
    </source>
</evidence>
<evidence type="ECO:0000256" key="8">
    <source>
        <dbReference type="ARBA" id="ARBA00022870"/>
    </source>
</evidence>
<dbReference type="GO" id="GO:0046789">
    <property type="term" value="F:host cell surface receptor binding"/>
    <property type="evidence" value="ECO:0007669"/>
    <property type="project" value="InterPro"/>
</dbReference>
<evidence type="ECO:0000256" key="1">
    <source>
        <dbReference type="ARBA" id="ARBA00004208"/>
    </source>
</evidence>
<keyword evidence="3 15" id="KW-0348">Hemagglutinin</keyword>
<feature type="transmembrane region" description="Helical" evidence="16">
    <location>
        <begin position="40"/>
        <end position="59"/>
    </location>
</feature>
<evidence type="ECO:0000256" key="12">
    <source>
        <dbReference type="ARBA" id="ARBA00023136"/>
    </source>
</evidence>
<keyword evidence="9 15" id="KW-0261">Viral envelope protein</keyword>
<dbReference type="GO" id="GO:0019031">
    <property type="term" value="C:viral envelope"/>
    <property type="evidence" value="ECO:0007669"/>
    <property type="project" value="UniProtKB-KW"/>
</dbReference>
<keyword evidence="6" id="KW-1161">Viral attachment to host cell</keyword>
<evidence type="ECO:0000313" key="17">
    <source>
        <dbReference type="EMBL" id="DAZ91188.1"/>
    </source>
</evidence>
<keyword evidence="11 16" id="KW-1133">Transmembrane helix</keyword>
<dbReference type="GO" id="GO:0019062">
    <property type="term" value="P:virion attachment to host cell"/>
    <property type="evidence" value="ECO:0007669"/>
    <property type="project" value="UniProtKB-KW"/>
</dbReference>
<evidence type="ECO:0000256" key="3">
    <source>
        <dbReference type="ARBA" id="ARBA00022546"/>
    </source>
</evidence>
<dbReference type="SUPFAM" id="SSF50939">
    <property type="entry name" value="Sialidases"/>
    <property type="match status" value="1"/>
</dbReference>
<evidence type="ECO:0000256" key="15">
    <source>
        <dbReference type="RuleBase" id="RU004216"/>
    </source>
</evidence>
<evidence type="ECO:0000256" key="16">
    <source>
        <dbReference type="SAM" id="Phobius"/>
    </source>
</evidence>
<evidence type="ECO:0000256" key="10">
    <source>
        <dbReference type="ARBA" id="ARBA00022968"/>
    </source>
</evidence>
<evidence type="ECO:0000256" key="4">
    <source>
        <dbReference type="ARBA" id="ARBA00022581"/>
    </source>
</evidence>
<keyword evidence="8" id="KW-1043">Host membrane</keyword>
<dbReference type="EMBL" id="BK061230">
    <property type="protein sequence ID" value="DAZ91188.1"/>
    <property type="molecule type" value="Viral_cRNA"/>
</dbReference>
<dbReference type="InterPro" id="IPR000665">
    <property type="entry name" value="Hemagglutn/HN"/>
</dbReference>
<organism evidence="17">
    <name type="scientific">Raton olivaceo morbillivirus</name>
    <dbReference type="NCBI Taxonomy" id="2928189"/>
    <lineage>
        <taxon>Viruses</taxon>
        <taxon>Riboviria</taxon>
        <taxon>Orthornavirae</taxon>
        <taxon>Negarnaviricota</taxon>
        <taxon>Haploviricotina</taxon>
        <taxon>Monjiviricetes</taxon>
        <taxon>Mononegavirales</taxon>
        <taxon>Paramyxoviridae</taxon>
        <taxon>Orthoparamyxovirinae</taxon>
        <taxon>Paramorbillivirus</taxon>
        <taxon>Paramorbillivirus pueyrredonense</taxon>
    </lineage>
</organism>